<evidence type="ECO:0000313" key="10">
    <source>
        <dbReference type="Proteomes" id="UP001286313"/>
    </source>
</evidence>
<dbReference type="FunFam" id="2.130.10.10:FF:000145">
    <property type="entry name" value="WD repeat domain phosphoinositide-interacting protein 2"/>
    <property type="match status" value="1"/>
</dbReference>
<dbReference type="SMART" id="SM00320">
    <property type="entry name" value="WD40"/>
    <property type="match status" value="3"/>
</dbReference>
<dbReference type="PANTHER" id="PTHR11227">
    <property type="entry name" value="WD-REPEAT PROTEIN INTERACTING WITH PHOSPHOINOSIDES WIPI -RELATED"/>
    <property type="match status" value="1"/>
</dbReference>
<dbReference type="GO" id="GO:0012505">
    <property type="term" value="C:endomembrane system"/>
    <property type="evidence" value="ECO:0007669"/>
    <property type="project" value="UniProtKB-SubCell"/>
</dbReference>
<evidence type="ECO:0000256" key="3">
    <source>
        <dbReference type="ARBA" id="ARBA00022737"/>
    </source>
</evidence>
<feature type="compositionally biased region" description="Basic and acidic residues" evidence="8">
    <location>
        <begin position="752"/>
        <end position="766"/>
    </location>
</feature>
<keyword evidence="4" id="KW-0072">Autophagy</keyword>
<evidence type="ECO:0008006" key="11">
    <source>
        <dbReference type="Google" id="ProtNLM"/>
    </source>
</evidence>
<reference evidence="9" key="1">
    <citation type="submission" date="2023-10" db="EMBL/GenBank/DDBJ databases">
        <title>Genome assemblies of two species of porcelain crab, Petrolisthes cinctipes and Petrolisthes manimaculis (Anomura: Porcellanidae).</title>
        <authorList>
            <person name="Angst P."/>
        </authorList>
    </citation>
    <scope>NUCLEOTIDE SEQUENCE</scope>
    <source>
        <strain evidence="9">PB745_01</strain>
        <tissue evidence="9">Gill</tissue>
    </source>
</reference>
<gene>
    <name evidence="9" type="ORF">Pcinc_033073</name>
</gene>
<dbReference type="InterPro" id="IPR048720">
    <property type="entry name" value="PROPPIN"/>
</dbReference>
<feature type="compositionally biased region" description="Gly residues" evidence="8">
    <location>
        <begin position="393"/>
        <end position="409"/>
    </location>
</feature>
<keyword evidence="2" id="KW-0853">WD repeat</keyword>
<comment type="subcellular location">
    <subcellularLocation>
        <location evidence="1">Endomembrane system</location>
        <topology evidence="1">Peripheral membrane protein</topology>
    </subcellularLocation>
</comment>
<keyword evidence="10" id="KW-1185">Reference proteome</keyword>
<dbReference type="Proteomes" id="UP001286313">
    <property type="component" value="Unassembled WGS sequence"/>
</dbReference>
<keyword evidence="3" id="KW-0677">Repeat</keyword>
<evidence type="ECO:0000256" key="7">
    <source>
        <dbReference type="ARBA" id="ARBA00025740"/>
    </source>
</evidence>
<organism evidence="9 10">
    <name type="scientific">Petrolisthes cinctipes</name>
    <name type="common">Flat porcelain crab</name>
    <dbReference type="NCBI Taxonomy" id="88211"/>
    <lineage>
        <taxon>Eukaryota</taxon>
        <taxon>Metazoa</taxon>
        <taxon>Ecdysozoa</taxon>
        <taxon>Arthropoda</taxon>
        <taxon>Crustacea</taxon>
        <taxon>Multicrustacea</taxon>
        <taxon>Malacostraca</taxon>
        <taxon>Eumalacostraca</taxon>
        <taxon>Eucarida</taxon>
        <taxon>Decapoda</taxon>
        <taxon>Pleocyemata</taxon>
        <taxon>Anomura</taxon>
        <taxon>Galatheoidea</taxon>
        <taxon>Porcellanidae</taxon>
        <taxon>Petrolisthes</taxon>
    </lineage>
</organism>
<evidence type="ECO:0000256" key="6">
    <source>
        <dbReference type="ARBA" id="ARBA00023136"/>
    </source>
</evidence>
<comment type="caution">
    <text evidence="9">The sequence shown here is derived from an EMBL/GenBank/DDBJ whole genome shotgun (WGS) entry which is preliminary data.</text>
</comment>
<dbReference type="GO" id="GO:0032266">
    <property type="term" value="F:phosphatidylinositol-3-phosphate binding"/>
    <property type="evidence" value="ECO:0007669"/>
    <property type="project" value="UniProtKB-ARBA"/>
</dbReference>
<evidence type="ECO:0000256" key="1">
    <source>
        <dbReference type="ARBA" id="ARBA00004184"/>
    </source>
</evidence>
<comment type="similarity">
    <text evidence="7">Belongs to the WD repeat PROPPIN family.</text>
</comment>
<dbReference type="Gene3D" id="2.130.10.10">
    <property type="entry name" value="YVTN repeat-like/Quinoprotein amine dehydrogenase"/>
    <property type="match status" value="1"/>
</dbReference>
<evidence type="ECO:0000256" key="8">
    <source>
        <dbReference type="SAM" id="MobiDB-lite"/>
    </source>
</evidence>
<sequence>MQSLASSVGVVSAGVGVVTSGVRTGISGLMSLAAQGASDPSTGGGVFCVNFNQDHSSLGVGTKTGYKLFSLTSVDKVEHICENVNEDTCIVERLFSSSLVAVVSLSSPRKLKVCHFKKNSEICNYSYPNTILAVKLNRARLVVCLEESLYIHNIRDMKVLHTIRDTPPNPTGLFALSVSNDNCYLAYPGSNTIGQVQIFDAQNLQAKTMIPAHDSPLAAIAFNAAGTKIATASEKGTVIRVFSVGDGTRLHELRRGMKRCATIFSLAFSPDSLFLIASSNTETVHVFKLEEVKEPQRVVVEEQAGLMGWMSKAVTASASYLPAPVTDMLSQGRAFATITLPFQGVRNVCAIATIQKQPRVVVAATDGFLYIYNLNTTEGGDCTLLKQHRLDGVGEGGGGGGGGGDGGPSQGPTYPGAAKKTEPVSVGSGSGGTYAGVVRGPASAVLSGDPCQEFTQLKRRGDDGGLWRRRRNNQRHRENEGEWPYGEEEEVEREERGGERQLMGEGEIEGGGGGGREGQLMGEGGGGRGREGQLMGEGELGGGRERQLMGEGEIGGGRERQLMREGAVVVVGGGEGEFQEIRFADDDSDDEIGGAWMRDMETAQRKQRFRAKEREFVADEGRVWKEGRVLMYGERMIGGKIVSALHGGEVPTVGVGGGGRGVVGVDVGGGGWEINTGGGVGLGIKGMEIKRGRGVKVVVEVKGGGDGLSAYGLGLGLGCGREIKKGGGGRREELEKGGGGREIKKGGGAGGEIKKGGGGRRGEIKKGGGAGGEIKKGGGGGRRGEIKKGGGGGGGGRQRRREKEEEEDEKFVLCPEAEMIHTDEEEEEEEEEEEGEEEEWRE</sequence>
<feature type="compositionally biased region" description="Gly residues" evidence="8">
    <location>
        <begin position="767"/>
        <end position="781"/>
    </location>
</feature>
<dbReference type="InterPro" id="IPR001680">
    <property type="entry name" value="WD40_rpt"/>
</dbReference>
<protein>
    <recommendedName>
        <fullName evidence="11">WD repeat domain phosphoinositide-interacting protein 2</fullName>
    </recommendedName>
</protein>
<accession>A0AAE1ET10</accession>
<dbReference type="GO" id="GO:0006950">
    <property type="term" value="P:response to stress"/>
    <property type="evidence" value="ECO:0007669"/>
    <property type="project" value="UniProtKB-ARBA"/>
</dbReference>
<keyword evidence="5" id="KW-0446">Lipid-binding</keyword>
<dbReference type="InterPro" id="IPR036322">
    <property type="entry name" value="WD40_repeat_dom_sf"/>
</dbReference>
<keyword evidence="6" id="KW-0472">Membrane</keyword>
<feature type="compositionally biased region" description="Gly residues" evidence="8">
    <location>
        <begin position="509"/>
        <end position="527"/>
    </location>
</feature>
<name>A0AAE1ET10_PETCI</name>
<dbReference type="GO" id="GO:0034497">
    <property type="term" value="P:protein localization to phagophore assembly site"/>
    <property type="evidence" value="ECO:0007669"/>
    <property type="project" value="UniProtKB-ARBA"/>
</dbReference>
<proteinExistence type="inferred from homology"/>
<evidence type="ECO:0000256" key="2">
    <source>
        <dbReference type="ARBA" id="ARBA00022574"/>
    </source>
</evidence>
<feature type="region of interest" description="Disordered" evidence="8">
    <location>
        <begin position="474"/>
        <end position="547"/>
    </location>
</feature>
<dbReference type="SUPFAM" id="SSF50978">
    <property type="entry name" value="WD40 repeat-like"/>
    <property type="match status" value="1"/>
</dbReference>
<feature type="compositionally biased region" description="Basic and acidic residues" evidence="8">
    <location>
        <begin position="726"/>
        <end position="745"/>
    </location>
</feature>
<feature type="region of interest" description="Disordered" evidence="8">
    <location>
        <begin position="726"/>
        <end position="842"/>
    </location>
</feature>
<dbReference type="GO" id="GO:0000407">
    <property type="term" value="C:phagophore assembly site"/>
    <property type="evidence" value="ECO:0007669"/>
    <property type="project" value="UniProtKB-ARBA"/>
</dbReference>
<feature type="compositionally biased region" description="Acidic residues" evidence="8">
    <location>
        <begin position="823"/>
        <end position="842"/>
    </location>
</feature>
<evidence type="ECO:0000313" key="9">
    <source>
        <dbReference type="EMBL" id="KAK3860907.1"/>
    </source>
</evidence>
<dbReference type="Pfam" id="PF21032">
    <property type="entry name" value="PROPPIN"/>
    <property type="match status" value="1"/>
</dbReference>
<dbReference type="InterPro" id="IPR015943">
    <property type="entry name" value="WD40/YVTN_repeat-like_dom_sf"/>
</dbReference>
<evidence type="ECO:0000256" key="4">
    <source>
        <dbReference type="ARBA" id="ARBA00023006"/>
    </source>
</evidence>
<feature type="region of interest" description="Disordered" evidence="8">
    <location>
        <begin position="393"/>
        <end position="429"/>
    </location>
</feature>
<evidence type="ECO:0000256" key="5">
    <source>
        <dbReference type="ARBA" id="ARBA00023121"/>
    </source>
</evidence>
<dbReference type="EMBL" id="JAWQEG010004605">
    <property type="protein sequence ID" value="KAK3860907.1"/>
    <property type="molecule type" value="Genomic_DNA"/>
</dbReference>
<dbReference type="AlphaFoldDB" id="A0AAE1ET10"/>